<proteinExistence type="predicted"/>
<feature type="compositionally biased region" description="Low complexity" evidence="1">
    <location>
        <begin position="20"/>
        <end position="30"/>
    </location>
</feature>
<evidence type="ECO:0000313" key="3">
    <source>
        <dbReference type="Proteomes" id="UP000299102"/>
    </source>
</evidence>
<protein>
    <submittedName>
        <fullName evidence="2">Uncharacterized protein</fullName>
    </submittedName>
</protein>
<dbReference type="AlphaFoldDB" id="A0A4C1VZ56"/>
<accession>A0A4C1VZ56</accession>
<keyword evidence="3" id="KW-1185">Reference proteome</keyword>
<evidence type="ECO:0000313" key="2">
    <source>
        <dbReference type="EMBL" id="GBP43870.1"/>
    </source>
</evidence>
<evidence type="ECO:0000256" key="1">
    <source>
        <dbReference type="SAM" id="MobiDB-lite"/>
    </source>
</evidence>
<name>A0A4C1VZ56_EUMVA</name>
<sequence length="97" mass="10447">MPVAGTMFALPRASRRGDTPRGAGARAPAGPRRRDTLSSHLERIRIRAICIRSVSAARGGSARGRPARAARARAAAATSGRGALRRRLWLYLTPQLY</sequence>
<organism evidence="2 3">
    <name type="scientific">Eumeta variegata</name>
    <name type="common">Bagworm moth</name>
    <name type="synonym">Eumeta japonica</name>
    <dbReference type="NCBI Taxonomy" id="151549"/>
    <lineage>
        <taxon>Eukaryota</taxon>
        <taxon>Metazoa</taxon>
        <taxon>Ecdysozoa</taxon>
        <taxon>Arthropoda</taxon>
        <taxon>Hexapoda</taxon>
        <taxon>Insecta</taxon>
        <taxon>Pterygota</taxon>
        <taxon>Neoptera</taxon>
        <taxon>Endopterygota</taxon>
        <taxon>Lepidoptera</taxon>
        <taxon>Glossata</taxon>
        <taxon>Ditrysia</taxon>
        <taxon>Tineoidea</taxon>
        <taxon>Psychidae</taxon>
        <taxon>Oiketicinae</taxon>
        <taxon>Eumeta</taxon>
    </lineage>
</organism>
<dbReference type="EMBL" id="BGZK01000443">
    <property type="protein sequence ID" value="GBP43870.1"/>
    <property type="molecule type" value="Genomic_DNA"/>
</dbReference>
<reference evidence="2 3" key="1">
    <citation type="journal article" date="2019" name="Commun. Biol.">
        <title>The bagworm genome reveals a unique fibroin gene that provides high tensile strength.</title>
        <authorList>
            <person name="Kono N."/>
            <person name="Nakamura H."/>
            <person name="Ohtoshi R."/>
            <person name="Tomita M."/>
            <person name="Numata K."/>
            <person name="Arakawa K."/>
        </authorList>
    </citation>
    <scope>NUCLEOTIDE SEQUENCE [LARGE SCALE GENOMIC DNA]</scope>
</reference>
<dbReference type="Proteomes" id="UP000299102">
    <property type="component" value="Unassembled WGS sequence"/>
</dbReference>
<gene>
    <name evidence="2" type="ORF">EVAR_82303_1</name>
</gene>
<feature type="region of interest" description="Disordered" evidence="1">
    <location>
        <begin position="1"/>
        <end position="38"/>
    </location>
</feature>
<comment type="caution">
    <text evidence="2">The sequence shown here is derived from an EMBL/GenBank/DDBJ whole genome shotgun (WGS) entry which is preliminary data.</text>
</comment>